<evidence type="ECO:0000256" key="1">
    <source>
        <dbReference type="ARBA" id="ARBA00004651"/>
    </source>
</evidence>
<dbReference type="PANTHER" id="PTHR32309">
    <property type="entry name" value="TYROSINE-PROTEIN KINASE"/>
    <property type="match status" value="1"/>
</dbReference>
<feature type="region of interest" description="Disordered" evidence="7">
    <location>
        <begin position="229"/>
        <end position="248"/>
    </location>
</feature>
<dbReference type="Proteomes" id="UP000072421">
    <property type="component" value="Chromosome"/>
</dbReference>
<dbReference type="AlphaFoldDB" id="A0A127PE52"/>
<feature type="transmembrane region" description="Helical" evidence="8">
    <location>
        <begin position="398"/>
        <end position="419"/>
    </location>
</feature>
<evidence type="ECO:0000256" key="2">
    <source>
        <dbReference type="ARBA" id="ARBA00022475"/>
    </source>
</evidence>
<dbReference type="InterPro" id="IPR017468">
    <property type="entry name" value="Chain_len_reg_EpsF"/>
</dbReference>
<evidence type="ECO:0000256" key="6">
    <source>
        <dbReference type="SAM" id="Coils"/>
    </source>
</evidence>
<gene>
    <name evidence="11" type="ORF">CFter6_3445</name>
</gene>
<evidence type="ECO:0000256" key="7">
    <source>
        <dbReference type="SAM" id="MobiDB-lite"/>
    </source>
</evidence>
<protein>
    <submittedName>
        <fullName evidence="11">Chain length determinant family protein</fullName>
    </submittedName>
</protein>
<accession>A0A127PE52</accession>
<sequence length="463" mass="49740">MTFPQLLSILRARYKVILLTLLIAVAATAAVSFALPRIYRTSTTLLLNYKGTDPVSGRVLPAQLVSGYVATQVDIVGSRGVALKAVDMLGLADNPVTQQRFRQVANGKGSIREWLADSLQKMVDVAPSRESSMIEITAKGSDPAFTAQAANGIAAAYQQMNLQIKVEPLRQAATYFTQQTTALRAELEQAEEKMSRYQQEHGLVSADGHLDVETTRLNDLSSQLVLAQGQGAEASSRGSQAMGSGGRDSPDVISNVLVQNLKASLAAAEGKFALLSQNLAPNHPQYQAAKAEVDQLRSQLNSSISATNAGAANNARIQRQREGEIRAALTAQTAKVLQLNRARDELSVLAEDVESAQHAYDAAAQRLSQTELEGQSNQSDVSVLSPAMVPTRPASPNIPLNMVLSLLFGSMLGLALAVLAEMANRRIRTGNDLLNVLDAPVLGTIVWHKPARRIAFPQLFLSR</sequence>
<evidence type="ECO:0000259" key="10">
    <source>
        <dbReference type="Pfam" id="PF13807"/>
    </source>
</evidence>
<feature type="coiled-coil region" evidence="6">
    <location>
        <begin position="258"/>
        <end position="306"/>
    </location>
</feature>
<dbReference type="GO" id="GO:0005886">
    <property type="term" value="C:plasma membrane"/>
    <property type="evidence" value="ECO:0007669"/>
    <property type="project" value="UniProtKB-SubCell"/>
</dbReference>
<keyword evidence="3 8" id="KW-0812">Transmembrane</keyword>
<dbReference type="InterPro" id="IPR050445">
    <property type="entry name" value="Bact_polysacc_biosynth/exp"/>
</dbReference>
<comment type="subcellular location">
    <subcellularLocation>
        <location evidence="1">Cell membrane</location>
        <topology evidence="1">Multi-pass membrane protein</topology>
    </subcellularLocation>
</comment>
<dbReference type="EMBL" id="CP013232">
    <property type="protein sequence ID" value="AMO96078.1"/>
    <property type="molecule type" value="Genomic_DNA"/>
</dbReference>
<dbReference type="RefSeq" id="WP_061540745.1">
    <property type="nucleotide sequence ID" value="NZ_CP013232.1"/>
</dbReference>
<proteinExistence type="predicted"/>
<keyword evidence="5 8" id="KW-0472">Membrane</keyword>
<feature type="domain" description="Polysaccharide chain length determinant N-terminal" evidence="9">
    <location>
        <begin position="5"/>
        <end position="87"/>
    </location>
</feature>
<evidence type="ECO:0000313" key="11">
    <source>
        <dbReference type="EMBL" id="AMO96078.1"/>
    </source>
</evidence>
<dbReference type="InterPro" id="IPR032807">
    <property type="entry name" value="GNVR"/>
</dbReference>
<feature type="domain" description="Tyrosine-protein kinase G-rich" evidence="10">
    <location>
        <begin position="348"/>
        <end position="419"/>
    </location>
</feature>
<dbReference type="InterPro" id="IPR003856">
    <property type="entry name" value="LPS_length_determ_N"/>
</dbReference>
<dbReference type="Pfam" id="PF13807">
    <property type="entry name" value="GNVR"/>
    <property type="match status" value="1"/>
</dbReference>
<dbReference type="Pfam" id="PF02706">
    <property type="entry name" value="Wzz"/>
    <property type="match status" value="1"/>
</dbReference>
<feature type="coiled-coil region" evidence="6">
    <location>
        <begin position="339"/>
        <end position="373"/>
    </location>
</feature>
<dbReference type="PANTHER" id="PTHR32309:SF13">
    <property type="entry name" value="FERRIC ENTEROBACTIN TRANSPORT PROTEIN FEPE"/>
    <property type="match status" value="1"/>
</dbReference>
<evidence type="ECO:0000313" key="12">
    <source>
        <dbReference type="Proteomes" id="UP000072421"/>
    </source>
</evidence>
<dbReference type="GO" id="GO:0004713">
    <property type="term" value="F:protein tyrosine kinase activity"/>
    <property type="evidence" value="ECO:0007669"/>
    <property type="project" value="TreeGrafter"/>
</dbReference>
<keyword evidence="4 8" id="KW-1133">Transmembrane helix</keyword>
<organism evidence="11">
    <name type="scientific">Collimonas fungivorans</name>
    <dbReference type="NCBI Taxonomy" id="158899"/>
    <lineage>
        <taxon>Bacteria</taxon>
        <taxon>Pseudomonadati</taxon>
        <taxon>Pseudomonadota</taxon>
        <taxon>Betaproteobacteria</taxon>
        <taxon>Burkholderiales</taxon>
        <taxon>Oxalobacteraceae</taxon>
        <taxon>Collimonas</taxon>
    </lineage>
</organism>
<name>A0A127PE52_9BURK</name>
<evidence type="ECO:0000259" key="9">
    <source>
        <dbReference type="Pfam" id="PF02706"/>
    </source>
</evidence>
<evidence type="ECO:0000256" key="3">
    <source>
        <dbReference type="ARBA" id="ARBA00022692"/>
    </source>
</evidence>
<feature type="coiled-coil region" evidence="6">
    <location>
        <begin position="180"/>
        <end position="207"/>
    </location>
</feature>
<dbReference type="PATRIC" id="fig|158899.10.peg.3425"/>
<keyword evidence="2" id="KW-1003">Cell membrane</keyword>
<reference evidence="11 12" key="1">
    <citation type="submission" date="2015-11" db="EMBL/GenBank/DDBJ databases">
        <title>Exploring the genomic traits of fungus-feeding bacterial genus Collimonas.</title>
        <authorList>
            <person name="Song C."/>
            <person name="Schmidt R."/>
            <person name="de Jager V."/>
            <person name="Krzyzanowska D."/>
            <person name="Jongedijk E."/>
            <person name="Cankar K."/>
            <person name="Beekwilder J."/>
            <person name="van Veen A."/>
            <person name="de Boer W."/>
            <person name="van Veen J.A."/>
            <person name="Garbeva P."/>
        </authorList>
    </citation>
    <scope>NUCLEOTIDE SEQUENCE [LARGE SCALE GENOMIC DNA]</scope>
    <source>
        <strain evidence="11 12">Ter6</strain>
    </source>
</reference>
<evidence type="ECO:0000256" key="4">
    <source>
        <dbReference type="ARBA" id="ARBA00022989"/>
    </source>
</evidence>
<dbReference type="NCBIfam" id="TIGR03017">
    <property type="entry name" value="EpsF"/>
    <property type="match status" value="1"/>
</dbReference>
<keyword evidence="6" id="KW-0175">Coiled coil</keyword>
<evidence type="ECO:0000256" key="8">
    <source>
        <dbReference type="SAM" id="Phobius"/>
    </source>
</evidence>
<dbReference type="OrthoDB" id="8559110at2"/>
<evidence type="ECO:0000256" key="5">
    <source>
        <dbReference type="ARBA" id="ARBA00023136"/>
    </source>
</evidence>